<dbReference type="Proteomes" id="UP001107558">
    <property type="component" value="Chromosome 4"/>
</dbReference>
<reference evidence="2" key="1">
    <citation type="submission" date="2021-03" db="EMBL/GenBank/DDBJ databases">
        <title>Chromosome level genome of the anhydrobiotic midge Polypedilum vanderplanki.</title>
        <authorList>
            <person name="Yoshida Y."/>
            <person name="Kikawada T."/>
            <person name="Gusev O."/>
        </authorList>
    </citation>
    <scope>NUCLEOTIDE SEQUENCE</scope>
    <source>
        <strain evidence="2">NIAS01</strain>
        <tissue evidence="2">Whole body or cell culture</tissue>
    </source>
</reference>
<feature type="signal peptide" evidence="1">
    <location>
        <begin position="1"/>
        <end position="24"/>
    </location>
</feature>
<proteinExistence type="predicted"/>
<protein>
    <submittedName>
        <fullName evidence="2">Uncharacterized protein</fullName>
    </submittedName>
</protein>
<dbReference type="AlphaFoldDB" id="A0A9J6B9Y6"/>
<name>A0A9J6B9Y6_POLVA</name>
<dbReference type="EMBL" id="JADBJN010000004">
    <property type="protein sequence ID" value="KAG5666620.1"/>
    <property type="molecule type" value="Genomic_DNA"/>
</dbReference>
<evidence type="ECO:0000256" key="1">
    <source>
        <dbReference type="SAM" id="SignalP"/>
    </source>
</evidence>
<keyword evidence="1" id="KW-0732">Signal</keyword>
<comment type="caution">
    <text evidence="2">The sequence shown here is derived from an EMBL/GenBank/DDBJ whole genome shotgun (WGS) entry which is preliminary data.</text>
</comment>
<accession>A0A9J6B9Y6</accession>
<keyword evidence="3" id="KW-1185">Reference proteome</keyword>
<evidence type="ECO:0000313" key="2">
    <source>
        <dbReference type="EMBL" id="KAG5666620.1"/>
    </source>
</evidence>
<sequence length="72" mass="8067">MMKFSTLSLFIFGILATFPSLSESASYAGDDLHTMCFPCHYGQSKICSLVCEQGRFNRRFLPSCDYGSGYEC</sequence>
<feature type="chain" id="PRO_5039931395" evidence="1">
    <location>
        <begin position="25"/>
        <end position="72"/>
    </location>
</feature>
<gene>
    <name evidence="2" type="ORF">PVAND_014636</name>
</gene>
<organism evidence="2 3">
    <name type="scientific">Polypedilum vanderplanki</name>
    <name type="common">Sleeping chironomid midge</name>
    <dbReference type="NCBI Taxonomy" id="319348"/>
    <lineage>
        <taxon>Eukaryota</taxon>
        <taxon>Metazoa</taxon>
        <taxon>Ecdysozoa</taxon>
        <taxon>Arthropoda</taxon>
        <taxon>Hexapoda</taxon>
        <taxon>Insecta</taxon>
        <taxon>Pterygota</taxon>
        <taxon>Neoptera</taxon>
        <taxon>Endopterygota</taxon>
        <taxon>Diptera</taxon>
        <taxon>Nematocera</taxon>
        <taxon>Chironomoidea</taxon>
        <taxon>Chironomidae</taxon>
        <taxon>Chironominae</taxon>
        <taxon>Polypedilum</taxon>
        <taxon>Polypedilum</taxon>
    </lineage>
</organism>
<evidence type="ECO:0000313" key="3">
    <source>
        <dbReference type="Proteomes" id="UP001107558"/>
    </source>
</evidence>